<keyword evidence="10" id="KW-1185">Reference proteome</keyword>
<evidence type="ECO:0000256" key="1">
    <source>
        <dbReference type="ARBA" id="ARBA00005417"/>
    </source>
</evidence>
<dbReference type="RefSeq" id="WP_135595570.1">
    <property type="nucleotide sequence ID" value="NZ_RQEZ01000039.1"/>
</dbReference>
<dbReference type="AlphaFoldDB" id="A0A5F1YGK8"/>
<sequence length="230" mass="26092">MRNEKSLNDEKKNIAIQVNDIRKTFGNSEIIKGIGLEIEEGDYVSLTGKSGSGKSTLLYMISSLDPPSAGKIFIEGNDLYLMKEREIHEFRNKKMGFIFQFHYLLPEFTALENVLMPARKAGTLKRSRSYAEHLLEEFDLKDRMDYRIGKLSGGQAQRVAIARALVMHPKYIFADEPTGALDSTNTKVVINILEKVNREKNTTILVVTHDNEFASKTKRQIRLVDGKIVP</sequence>
<dbReference type="GO" id="GO:0044874">
    <property type="term" value="P:lipoprotein localization to outer membrane"/>
    <property type="evidence" value="ECO:0007669"/>
    <property type="project" value="UniProtKB-ARBA"/>
</dbReference>
<organism evidence="9 10">
    <name type="scientific">Leptospira gomenensis</name>
    <dbReference type="NCBI Taxonomy" id="2484974"/>
    <lineage>
        <taxon>Bacteria</taxon>
        <taxon>Pseudomonadati</taxon>
        <taxon>Spirochaetota</taxon>
        <taxon>Spirochaetia</taxon>
        <taxon>Leptospirales</taxon>
        <taxon>Leptospiraceae</taxon>
        <taxon>Leptospira</taxon>
    </lineage>
</organism>
<dbReference type="SUPFAM" id="SSF52540">
    <property type="entry name" value="P-loop containing nucleoside triphosphate hydrolases"/>
    <property type="match status" value="1"/>
</dbReference>
<proteinExistence type="inferred from homology"/>
<reference evidence="9" key="1">
    <citation type="journal article" date="2019" name="PLoS Negl. Trop. Dis.">
        <title>Revisiting the worldwide diversity of Leptospira species in the environment.</title>
        <authorList>
            <person name="Vincent A.T."/>
            <person name="Schiettekatte O."/>
            <person name="Bourhy P."/>
            <person name="Veyrier F.J."/>
            <person name="Picardeau M."/>
        </authorList>
    </citation>
    <scope>NUCLEOTIDE SEQUENCE [LARGE SCALE GENOMIC DNA]</scope>
    <source>
        <strain evidence="9">201800299</strain>
    </source>
</reference>
<comment type="similarity">
    <text evidence="1">Belongs to the ABC transporter superfamily.</text>
</comment>
<evidence type="ECO:0000256" key="6">
    <source>
        <dbReference type="ARBA" id="ARBA00022967"/>
    </source>
</evidence>
<dbReference type="CDD" id="cd03255">
    <property type="entry name" value="ABC_MJ0796_LolCDE_FtsE"/>
    <property type="match status" value="1"/>
</dbReference>
<keyword evidence="2" id="KW-0813">Transport</keyword>
<dbReference type="Pfam" id="PF00005">
    <property type="entry name" value="ABC_tran"/>
    <property type="match status" value="1"/>
</dbReference>
<dbReference type="Proteomes" id="UP000298277">
    <property type="component" value="Unassembled WGS sequence"/>
</dbReference>
<dbReference type="EMBL" id="RQFA01000074">
    <property type="protein sequence ID" value="TGK28810.1"/>
    <property type="molecule type" value="Genomic_DNA"/>
</dbReference>
<dbReference type="PANTHER" id="PTHR42798:SF7">
    <property type="entry name" value="ALPHA-D-RIBOSE 1-METHYLPHOSPHONATE 5-TRIPHOSPHATE SYNTHASE SUBUNIT PHNL"/>
    <property type="match status" value="1"/>
</dbReference>
<gene>
    <name evidence="9" type="ORF">EHQ17_17260</name>
</gene>
<keyword evidence="6" id="KW-1278">Translocase</keyword>
<evidence type="ECO:0000256" key="5">
    <source>
        <dbReference type="ARBA" id="ARBA00022840"/>
    </source>
</evidence>
<dbReference type="OrthoDB" id="9805538at2"/>
<dbReference type="InterPro" id="IPR017871">
    <property type="entry name" value="ABC_transporter-like_CS"/>
</dbReference>
<dbReference type="PROSITE" id="PS00211">
    <property type="entry name" value="ABC_TRANSPORTER_1"/>
    <property type="match status" value="1"/>
</dbReference>
<dbReference type="GO" id="GO:0005524">
    <property type="term" value="F:ATP binding"/>
    <property type="evidence" value="ECO:0007669"/>
    <property type="project" value="UniProtKB-KW"/>
</dbReference>
<dbReference type="FunFam" id="3.40.50.300:FF:000230">
    <property type="entry name" value="Lipoprotein-releasing system ATP-binding protein LolD"/>
    <property type="match status" value="1"/>
</dbReference>
<keyword evidence="3" id="KW-1003">Cell membrane</keyword>
<comment type="caution">
    <text evidence="9">The sequence shown here is derived from an EMBL/GenBank/DDBJ whole genome shotgun (WGS) entry which is preliminary data.</text>
</comment>
<dbReference type="SMART" id="SM00382">
    <property type="entry name" value="AAA"/>
    <property type="match status" value="1"/>
</dbReference>
<dbReference type="GO" id="GO:0016887">
    <property type="term" value="F:ATP hydrolysis activity"/>
    <property type="evidence" value="ECO:0007669"/>
    <property type="project" value="InterPro"/>
</dbReference>
<evidence type="ECO:0000313" key="10">
    <source>
        <dbReference type="Proteomes" id="UP000298277"/>
    </source>
</evidence>
<dbReference type="PANTHER" id="PTHR42798">
    <property type="entry name" value="LIPOPROTEIN-RELEASING SYSTEM ATP-BINDING PROTEIN LOLD"/>
    <property type="match status" value="1"/>
</dbReference>
<dbReference type="InterPro" id="IPR003593">
    <property type="entry name" value="AAA+_ATPase"/>
</dbReference>
<evidence type="ECO:0000313" key="9">
    <source>
        <dbReference type="EMBL" id="TGK28810.1"/>
    </source>
</evidence>
<dbReference type="InterPro" id="IPR003439">
    <property type="entry name" value="ABC_transporter-like_ATP-bd"/>
</dbReference>
<feature type="domain" description="ABC transporter" evidence="8">
    <location>
        <begin position="16"/>
        <end position="229"/>
    </location>
</feature>
<accession>A0A5F1YGK8</accession>
<name>A0A5F1YGK8_9LEPT</name>
<evidence type="ECO:0000256" key="2">
    <source>
        <dbReference type="ARBA" id="ARBA00022448"/>
    </source>
</evidence>
<dbReference type="InterPro" id="IPR027417">
    <property type="entry name" value="P-loop_NTPase"/>
</dbReference>
<dbReference type="GO" id="GO:0089705">
    <property type="term" value="P:protein localization to outer membrane"/>
    <property type="evidence" value="ECO:0007669"/>
    <property type="project" value="UniProtKB-ARBA"/>
</dbReference>
<dbReference type="Gene3D" id="3.40.50.300">
    <property type="entry name" value="P-loop containing nucleotide triphosphate hydrolases"/>
    <property type="match status" value="1"/>
</dbReference>
<keyword evidence="7" id="KW-0472">Membrane</keyword>
<dbReference type="InterPro" id="IPR017911">
    <property type="entry name" value="MacB-like_ATP-bd"/>
</dbReference>
<protein>
    <submittedName>
        <fullName evidence="9">ABC transporter ATP-binding protein</fullName>
    </submittedName>
</protein>
<evidence type="ECO:0000256" key="4">
    <source>
        <dbReference type="ARBA" id="ARBA00022741"/>
    </source>
</evidence>
<evidence type="ECO:0000256" key="7">
    <source>
        <dbReference type="ARBA" id="ARBA00023136"/>
    </source>
</evidence>
<keyword evidence="5 9" id="KW-0067">ATP-binding</keyword>
<evidence type="ECO:0000256" key="3">
    <source>
        <dbReference type="ARBA" id="ARBA00022475"/>
    </source>
</evidence>
<evidence type="ECO:0000259" key="8">
    <source>
        <dbReference type="PROSITE" id="PS50893"/>
    </source>
</evidence>
<keyword evidence="4" id="KW-0547">Nucleotide-binding</keyword>
<dbReference type="PROSITE" id="PS50893">
    <property type="entry name" value="ABC_TRANSPORTER_2"/>
    <property type="match status" value="1"/>
</dbReference>